<dbReference type="HOGENOM" id="CLU_3123218_0_0_9"/>
<evidence type="ECO:0000313" key="1">
    <source>
        <dbReference type="EMBL" id="EFX37427.1"/>
    </source>
</evidence>
<reference evidence="1 2" key="1">
    <citation type="submission" date="2010-12" db="EMBL/GenBank/DDBJ databases">
        <authorList>
            <person name="Muzny D."/>
            <person name="Qin X."/>
            <person name="Deng J."/>
            <person name="Jiang H."/>
            <person name="Liu Y."/>
            <person name="Qu J."/>
            <person name="Song X.-Z."/>
            <person name="Zhang L."/>
            <person name="Thornton R."/>
            <person name="Coyle M."/>
            <person name="Francisco L."/>
            <person name="Jackson L."/>
            <person name="Javaid M."/>
            <person name="Korchina V."/>
            <person name="Kovar C."/>
            <person name="Mata R."/>
            <person name="Mathew T."/>
            <person name="Ngo R."/>
            <person name="Nguyen L."/>
            <person name="Nguyen N."/>
            <person name="Okwuonu G."/>
            <person name="Ongeri F."/>
            <person name="Pham C."/>
            <person name="Simmons D."/>
            <person name="Wilczek-Boney K."/>
            <person name="Hale W."/>
            <person name="Jakkamsetti A."/>
            <person name="Pham P."/>
            <person name="Ruth R."/>
            <person name="San Lucas F."/>
            <person name="Warren J."/>
            <person name="Zhang J."/>
            <person name="Zhao Z."/>
            <person name="Zhou C."/>
            <person name="Zhu D."/>
            <person name="Lee S."/>
            <person name="Bess C."/>
            <person name="Blankenburg K."/>
            <person name="Forbes L."/>
            <person name="Fu Q."/>
            <person name="Gubbala S."/>
            <person name="Hirani K."/>
            <person name="Jayaseelan J.C."/>
            <person name="Lara F."/>
            <person name="Munidasa M."/>
            <person name="Palculict T."/>
            <person name="Patil S."/>
            <person name="Pu L.-L."/>
            <person name="Saada N."/>
            <person name="Tang L."/>
            <person name="Weissenberger G."/>
            <person name="Zhu Y."/>
            <person name="Hemphill L."/>
            <person name="Shang Y."/>
            <person name="Youmans B."/>
            <person name="Ayvaz T."/>
            <person name="Ross M."/>
            <person name="Santibanez J."/>
            <person name="Aqrawi P."/>
            <person name="Gross S."/>
            <person name="Joshi V."/>
            <person name="Fowler G."/>
            <person name="Nazareth L."/>
            <person name="Reid J."/>
            <person name="Worley K."/>
            <person name="Petrosino J."/>
            <person name="Highlander S."/>
            <person name="Gibbs R."/>
        </authorList>
    </citation>
    <scope>NUCLEOTIDE SEQUENCE [LARGE SCALE GENOMIC DNA]</scope>
    <source>
        <strain evidence="1 2">ATCC 700779</strain>
    </source>
</reference>
<keyword evidence="2" id="KW-1185">Reference proteome</keyword>
<protein>
    <submittedName>
        <fullName evidence="1">Uncharacterized protein</fullName>
    </submittedName>
</protein>
<dbReference type="AlphaFoldDB" id="E8JYP5"/>
<dbReference type="Proteomes" id="UP000002815">
    <property type="component" value="Unassembled WGS sequence"/>
</dbReference>
<accession>E8JYP5</accession>
<comment type="caution">
    <text evidence="1">The sequence shown here is derived from an EMBL/GenBank/DDBJ whole genome shotgun (WGS) entry which is preliminary data.</text>
</comment>
<organism evidence="1 2">
    <name type="scientific">Streptococcus infantis ATCC 700779</name>
    <dbReference type="NCBI Taxonomy" id="889204"/>
    <lineage>
        <taxon>Bacteria</taxon>
        <taxon>Bacillati</taxon>
        <taxon>Bacillota</taxon>
        <taxon>Bacilli</taxon>
        <taxon>Lactobacillales</taxon>
        <taxon>Streptococcaceae</taxon>
        <taxon>Streptococcus</taxon>
    </lineage>
</organism>
<sequence length="50" mass="6022">MVFLTGFRKHDRIIKSINQIKSSKEQLREGYLIIQVAFSYFKNRLEFNDV</sequence>
<proteinExistence type="predicted"/>
<evidence type="ECO:0000313" key="2">
    <source>
        <dbReference type="Proteomes" id="UP000002815"/>
    </source>
</evidence>
<name>E8JYP5_9STRE</name>
<gene>
    <name evidence="1" type="ORF">HMPREF9423_0411</name>
</gene>
<dbReference type="EMBL" id="AEVD01000004">
    <property type="protein sequence ID" value="EFX37427.1"/>
    <property type="molecule type" value="Genomic_DNA"/>
</dbReference>